<proteinExistence type="predicted"/>
<dbReference type="EMBL" id="FQYR01000003">
    <property type="protein sequence ID" value="SHJ21004.1"/>
    <property type="molecule type" value="Genomic_DNA"/>
</dbReference>
<reference evidence="2 3" key="1">
    <citation type="submission" date="2016-11" db="EMBL/GenBank/DDBJ databases">
        <authorList>
            <person name="Jaros S."/>
            <person name="Januszkiewicz K."/>
            <person name="Wedrychowicz H."/>
        </authorList>
    </citation>
    <scope>NUCLEOTIDE SEQUENCE [LARGE SCALE GENOMIC DNA]</scope>
    <source>
        <strain evidence="2 3">DSM 18772</strain>
    </source>
</reference>
<feature type="chain" id="PRO_5012861595" description="D-ribose pyranase" evidence="1">
    <location>
        <begin position="18"/>
        <end position="185"/>
    </location>
</feature>
<protein>
    <recommendedName>
        <fullName evidence="4">D-ribose pyranase</fullName>
    </recommendedName>
</protein>
<dbReference type="InParanoid" id="A0A1M6HFX4"/>
<evidence type="ECO:0000313" key="2">
    <source>
        <dbReference type="EMBL" id="SHJ21004.1"/>
    </source>
</evidence>
<dbReference type="Proteomes" id="UP000184510">
    <property type="component" value="Unassembled WGS sequence"/>
</dbReference>
<keyword evidence="3" id="KW-1185">Reference proteome</keyword>
<accession>A0A1M6HFX4</accession>
<evidence type="ECO:0000256" key="1">
    <source>
        <dbReference type="SAM" id="SignalP"/>
    </source>
</evidence>
<dbReference type="AlphaFoldDB" id="A0A1M6HFX4"/>
<name>A0A1M6HFX4_9BACT</name>
<evidence type="ECO:0008006" key="4">
    <source>
        <dbReference type="Google" id="ProtNLM"/>
    </source>
</evidence>
<sequence>MVLTHKILLCLSSVLFASCLNSSSKPPALWVNALDSEINSLGALNWIIVTDSSFPALGNSVSHTIISPTDLPSTLHEVIQSMESSGHVKPRIYVTRESQELQEDYAPGITRHREKLHEALHGYEAYALPESTMRSIVLESGKKYRILVIKSQTSLPYTSVYVELESGYWDSESETALRKHMENGR</sequence>
<feature type="signal peptide" evidence="1">
    <location>
        <begin position="1"/>
        <end position="17"/>
    </location>
</feature>
<organism evidence="2 3">
    <name type="scientific">Rubritalea squalenifaciens DSM 18772</name>
    <dbReference type="NCBI Taxonomy" id="1123071"/>
    <lineage>
        <taxon>Bacteria</taxon>
        <taxon>Pseudomonadati</taxon>
        <taxon>Verrucomicrobiota</taxon>
        <taxon>Verrucomicrobiia</taxon>
        <taxon>Verrucomicrobiales</taxon>
        <taxon>Rubritaleaceae</taxon>
        <taxon>Rubritalea</taxon>
    </lineage>
</organism>
<evidence type="ECO:0000313" key="3">
    <source>
        <dbReference type="Proteomes" id="UP000184510"/>
    </source>
</evidence>
<dbReference type="STRING" id="1123071.SAMN02745181_1462"/>
<dbReference type="PROSITE" id="PS51257">
    <property type="entry name" value="PROKAR_LIPOPROTEIN"/>
    <property type="match status" value="1"/>
</dbReference>
<gene>
    <name evidence="2" type="ORF">SAMN02745181_1462</name>
</gene>
<keyword evidence="1" id="KW-0732">Signal</keyword>